<evidence type="ECO:0000256" key="2">
    <source>
        <dbReference type="ARBA" id="ARBA00022527"/>
    </source>
</evidence>
<proteinExistence type="inferred from homology"/>
<dbReference type="AlphaFoldDB" id="A0A1Y2IBA2"/>
<dbReference type="InterPro" id="IPR000719">
    <property type="entry name" value="Prot_kinase_dom"/>
</dbReference>
<dbReference type="PROSITE" id="PS00108">
    <property type="entry name" value="PROTEIN_KINASE_ST"/>
    <property type="match status" value="1"/>
</dbReference>
<dbReference type="PROSITE" id="PS50011">
    <property type="entry name" value="PROTEIN_KINASE_DOM"/>
    <property type="match status" value="1"/>
</dbReference>
<evidence type="ECO:0000256" key="9">
    <source>
        <dbReference type="PROSITE-ProRule" id="PRU10141"/>
    </source>
</evidence>
<protein>
    <recommendedName>
        <fullName evidence="1">cAMP-dependent protein kinase</fullName>
        <ecNumber evidence="1">2.7.11.11</ecNumber>
    </recommendedName>
</protein>
<dbReference type="GO" id="GO:0005524">
    <property type="term" value="F:ATP binding"/>
    <property type="evidence" value="ECO:0007669"/>
    <property type="project" value="UniProtKB-UniRule"/>
</dbReference>
<feature type="domain" description="Protein kinase" evidence="12">
    <location>
        <begin position="166"/>
        <end position="423"/>
    </location>
</feature>
<comment type="catalytic activity">
    <reaction evidence="8">
        <text>L-seryl-[protein] + ATP = O-phospho-L-seryl-[protein] + ADP + H(+)</text>
        <dbReference type="Rhea" id="RHEA:17989"/>
        <dbReference type="Rhea" id="RHEA-COMP:9863"/>
        <dbReference type="Rhea" id="RHEA-COMP:11604"/>
        <dbReference type="ChEBI" id="CHEBI:15378"/>
        <dbReference type="ChEBI" id="CHEBI:29999"/>
        <dbReference type="ChEBI" id="CHEBI:30616"/>
        <dbReference type="ChEBI" id="CHEBI:83421"/>
        <dbReference type="ChEBI" id="CHEBI:456216"/>
        <dbReference type="EC" id="2.7.11.11"/>
    </reaction>
</comment>
<evidence type="ECO:0000256" key="8">
    <source>
        <dbReference type="ARBA" id="ARBA00047454"/>
    </source>
</evidence>
<evidence type="ECO:0000256" key="6">
    <source>
        <dbReference type="ARBA" id="ARBA00022840"/>
    </source>
</evidence>
<gene>
    <name evidence="14" type="ORF">PYCCODRAFT_1439287</name>
</gene>
<evidence type="ECO:0000256" key="5">
    <source>
        <dbReference type="ARBA" id="ARBA00022777"/>
    </source>
</evidence>
<feature type="binding site" evidence="9">
    <location>
        <position position="195"/>
    </location>
    <ligand>
        <name>ATP</name>
        <dbReference type="ChEBI" id="CHEBI:30616"/>
    </ligand>
</feature>
<dbReference type="InterPro" id="IPR011009">
    <property type="entry name" value="Kinase-like_dom_sf"/>
</dbReference>
<dbReference type="CDD" id="cd05580">
    <property type="entry name" value="STKc_PKA_like"/>
    <property type="match status" value="1"/>
</dbReference>
<evidence type="ECO:0000256" key="1">
    <source>
        <dbReference type="ARBA" id="ARBA00012444"/>
    </source>
</evidence>
<evidence type="ECO:0000259" key="12">
    <source>
        <dbReference type="PROSITE" id="PS50011"/>
    </source>
</evidence>
<evidence type="ECO:0000259" key="13">
    <source>
        <dbReference type="PROSITE" id="PS51285"/>
    </source>
</evidence>
<dbReference type="Pfam" id="PF00069">
    <property type="entry name" value="Pkinase"/>
    <property type="match status" value="1"/>
</dbReference>
<evidence type="ECO:0000313" key="15">
    <source>
        <dbReference type="Proteomes" id="UP000193067"/>
    </source>
</evidence>
<dbReference type="GO" id="GO:0005952">
    <property type="term" value="C:cAMP-dependent protein kinase complex"/>
    <property type="evidence" value="ECO:0007669"/>
    <property type="project" value="TreeGrafter"/>
</dbReference>
<evidence type="ECO:0000256" key="10">
    <source>
        <dbReference type="RuleBase" id="RU000304"/>
    </source>
</evidence>
<dbReference type="GO" id="GO:0005829">
    <property type="term" value="C:cytosol"/>
    <property type="evidence" value="ECO:0007669"/>
    <property type="project" value="TreeGrafter"/>
</dbReference>
<sequence>MVRTRSRAVEVPICPLWEYNNKDEITGYGRVAPNEEQWTFISRPSRRRSLSPSSSTPSSLFSQRLKRSARRTVALMIKRMASKLHLGQSKHTNADTASTSSAASSYTVSSQSALSLSHEHRASISTQRTSLHEWVDSQKQAMQQDQPSTSEIQVRRAKGSYRLSDFIIQRTLGTGSFGRVHLVRSRHNMRFYAIKVLNKEKIVRMKQESHTRNEQAMLQAVQHPFIINLWGTFQDTANLYMVMDFVPGGELFTLLRRSNRFPDPVAKFYAAEVALALNYLHSKDIIYRDLKPENILLNFDGHIKIADFGFAKYCANTAWTLCGTPDYLAPEIIGNARYNKSVDWYALGVLIFEMLSGLPPFHEPDISPVVLYEKIAQGPSCIKWPAFHPNATDLILKFMERDPSKRFGNLQHGAGDVFAHPWFREVDWNKLLNREITAPYLPRIAGDGDASAFERYPEDNAAAQYGEATADPYGDRFPDFEYTSS</sequence>
<dbReference type="Gene3D" id="3.30.200.20">
    <property type="entry name" value="Phosphorylase Kinase, domain 1"/>
    <property type="match status" value="1"/>
</dbReference>
<evidence type="ECO:0000256" key="11">
    <source>
        <dbReference type="SAM" id="MobiDB-lite"/>
    </source>
</evidence>
<dbReference type="InterPro" id="IPR000961">
    <property type="entry name" value="AGC-kinase_C"/>
</dbReference>
<dbReference type="InterPro" id="IPR008271">
    <property type="entry name" value="Ser/Thr_kinase_AS"/>
</dbReference>
<reference evidence="14 15" key="1">
    <citation type="journal article" date="2015" name="Biotechnol. Biofuels">
        <title>Enhanced degradation of softwood versus hardwood by the white-rot fungus Pycnoporus coccineus.</title>
        <authorList>
            <person name="Couturier M."/>
            <person name="Navarro D."/>
            <person name="Chevret D."/>
            <person name="Henrissat B."/>
            <person name="Piumi F."/>
            <person name="Ruiz-Duenas F.J."/>
            <person name="Martinez A.T."/>
            <person name="Grigoriev I.V."/>
            <person name="Riley R."/>
            <person name="Lipzen A."/>
            <person name="Berrin J.G."/>
            <person name="Master E.R."/>
            <person name="Rosso M.N."/>
        </authorList>
    </citation>
    <scope>NUCLEOTIDE SEQUENCE [LARGE SCALE GENOMIC DNA]</scope>
    <source>
        <strain evidence="14 15">BRFM310</strain>
    </source>
</reference>
<dbReference type="PANTHER" id="PTHR24353">
    <property type="entry name" value="CYCLIC NUCLEOTIDE-DEPENDENT PROTEIN KINASE"/>
    <property type="match status" value="1"/>
</dbReference>
<keyword evidence="15" id="KW-1185">Reference proteome</keyword>
<dbReference type="Proteomes" id="UP000193067">
    <property type="component" value="Unassembled WGS sequence"/>
</dbReference>
<dbReference type="SUPFAM" id="SSF56112">
    <property type="entry name" value="Protein kinase-like (PK-like)"/>
    <property type="match status" value="1"/>
</dbReference>
<evidence type="ECO:0000313" key="14">
    <source>
        <dbReference type="EMBL" id="OSC98418.1"/>
    </source>
</evidence>
<dbReference type="SMART" id="SM00133">
    <property type="entry name" value="S_TK_X"/>
    <property type="match status" value="1"/>
</dbReference>
<keyword evidence="3" id="KW-0808">Transferase</keyword>
<evidence type="ECO:0000256" key="4">
    <source>
        <dbReference type="ARBA" id="ARBA00022741"/>
    </source>
</evidence>
<dbReference type="FunFam" id="3.30.200.20:FF:000005">
    <property type="entry name" value="cAMP-dependent protein kinase catalytic subunit"/>
    <property type="match status" value="1"/>
</dbReference>
<dbReference type="GO" id="GO:0005634">
    <property type="term" value="C:nucleus"/>
    <property type="evidence" value="ECO:0007669"/>
    <property type="project" value="TreeGrafter"/>
</dbReference>
<dbReference type="EMBL" id="KZ084138">
    <property type="protein sequence ID" value="OSC98418.1"/>
    <property type="molecule type" value="Genomic_DNA"/>
</dbReference>
<accession>A0A1Y2IBA2</accession>
<feature type="compositionally biased region" description="Low complexity" evidence="11">
    <location>
        <begin position="50"/>
        <end position="63"/>
    </location>
</feature>
<evidence type="ECO:0000256" key="7">
    <source>
        <dbReference type="ARBA" id="ARBA00047292"/>
    </source>
</evidence>
<keyword evidence="2 10" id="KW-0723">Serine/threonine-protein kinase</keyword>
<dbReference type="Gene3D" id="1.10.510.10">
    <property type="entry name" value="Transferase(Phosphotransferase) domain 1"/>
    <property type="match status" value="1"/>
</dbReference>
<dbReference type="FunFam" id="1.10.510.10:FF:000005">
    <property type="entry name" value="cAMP-dependent protein kinase catalytic subunit alpha"/>
    <property type="match status" value="1"/>
</dbReference>
<dbReference type="InterPro" id="IPR017441">
    <property type="entry name" value="Protein_kinase_ATP_BS"/>
</dbReference>
<comment type="catalytic activity">
    <reaction evidence="7">
        <text>L-threonyl-[protein] + ATP = O-phospho-L-threonyl-[protein] + ADP + H(+)</text>
        <dbReference type="Rhea" id="RHEA:46608"/>
        <dbReference type="Rhea" id="RHEA-COMP:11060"/>
        <dbReference type="Rhea" id="RHEA-COMP:11605"/>
        <dbReference type="ChEBI" id="CHEBI:15378"/>
        <dbReference type="ChEBI" id="CHEBI:30013"/>
        <dbReference type="ChEBI" id="CHEBI:30616"/>
        <dbReference type="ChEBI" id="CHEBI:61977"/>
        <dbReference type="ChEBI" id="CHEBI:456216"/>
        <dbReference type="EC" id="2.7.11.11"/>
    </reaction>
</comment>
<organism evidence="14 15">
    <name type="scientific">Trametes coccinea (strain BRFM310)</name>
    <name type="common">Pycnoporus coccineus</name>
    <dbReference type="NCBI Taxonomy" id="1353009"/>
    <lineage>
        <taxon>Eukaryota</taxon>
        <taxon>Fungi</taxon>
        <taxon>Dikarya</taxon>
        <taxon>Basidiomycota</taxon>
        <taxon>Agaricomycotina</taxon>
        <taxon>Agaricomycetes</taxon>
        <taxon>Polyporales</taxon>
        <taxon>Polyporaceae</taxon>
        <taxon>Trametes</taxon>
    </lineage>
</organism>
<dbReference type="EC" id="2.7.11.11" evidence="1"/>
<name>A0A1Y2IBA2_TRAC3</name>
<evidence type="ECO:0000256" key="3">
    <source>
        <dbReference type="ARBA" id="ARBA00022679"/>
    </source>
</evidence>
<comment type="similarity">
    <text evidence="10">Belongs to the protein kinase superfamily.</text>
</comment>
<dbReference type="PROSITE" id="PS00107">
    <property type="entry name" value="PROTEIN_KINASE_ATP"/>
    <property type="match status" value="1"/>
</dbReference>
<dbReference type="PANTHER" id="PTHR24353:SF153">
    <property type="entry name" value="CAMP-DEPENDENT PROTEIN KINASE CATALYTIC SUBUNIT 1"/>
    <property type="match status" value="1"/>
</dbReference>
<dbReference type="GO" id="GO:0007165">
    <property type="term" value="P:signal transduction"/>
    <property type="evidence" value="ECO:0007669"/>
    <property type="project" value="UniProtKB-ARBA"/>
</dbReference>
<keyword evidence="5 14" id="KW-0418">Kinase</keyword>
<dbReference type="STRING" id="1353009.A0A1Y2IBA2"/>
<dbReference type="GO" id="GO:0004691">
    <property type="term" value="F:cAMP-dependent protein kinase activity"/>
    <property type="evidence" value="ECO:0007669"/>
    <property type="project" value="UniProtKB-EC"/>
</dbReference>
<keyword evidence="6 9" id="KW-0067">ATP-binding</keyword>
<feature type="region of interest" description="Disordered" evidence="11">
    <location>
        <begin position="43"/>
        <end position="65"/>
    </location>
</feature>
<dbReference type="PROSITE" id="PS51285">
    <property type="entry name" value="AGC_KINASE_CTER"/>
    <property type="match status" value="1"/>
</dbReference>
<dbReference type="SMART" id="SM00220">
    <property type="entry name" value="S_TKc"/>
    <property type="match status" value="1"/>
</dbReference>
<feature type="domain" description="AGC-kinase C-terminal" evidence="13">
    <location>
        <begin position="424"/>
        <end position="485"/>
    </location>
</feature>
<keyword evidence="4 9" id="KW-0547">Nucleotide-binding</keyword>
<dbReference type="OrthoDB" id="63267at2759"/>